<evidence type="ECO:0000256" key="1">
    <source>
        <dbReference type="SAM" id="MobiDB-lite"/>
    </source>
</evidence>
<name>A0A6J4NYW9_9ACTN</name>
<accession>A0A6J4NYW9</accession>
<reference evidence="2" key="1">
    <citation type="submission" date="2020-02" db="EMBL/GenBank/DDBJ databases">
        <authorList>
            <person name="Meier V. D."/>
        </authorList>
    </citation>
    <scope>NUCLEOTIDE SEQUENCE</scope>
    <source>
        <strain evidence="2">AVDCRST_MAG60</strain>
    </source>
</reference>
<dbReference type="EMBL" id="CADCUN010000226">
    <property type="protein sequence ID" value="CAA9401251.1"/>
    <property type="molecule type" value="Genomic_DNA"/>
</dbReference>
<feature type="non-terminal residue" evidence="2">
    <location>
        <position position="1"/>
    </location>
</feature>
<feature type="region of interest" description="Disordered" evidence="1">
    <location>
        <begin position="1"/>
        <end position="80"/>
    </location>
</feature>
<sequence length="80" mass="9458">GRPRSRLRRPPRRRLQRRPRHDPDLGGLPADRRHHGPDQRRARGHRQRRRRQLGLDAAVGPGQDHRRRPRAAAGTRLQRL</sequence>
<gene>
    <name evidence="2" type="ORF">AVDCRST_MAG60-2124</name>
</gene>
<evidence type="ECO:0000313" key="2">
    <source>
        <dbReference type="EMBL" id="CAA9401251.1"/>
    </source>
</evidence>
<protein>
    <submittedName>
        <fullName evidence="2">PaaD-like protein (DUF59) involved in Fe-S cluster assembly</fullName>
    </submittedName>
</protein>
<feature type="non-terminal residue" evidence="2">
    <location>
        <position position="80"/>
    </location>
</feature>
<feature type="compositionally biased region" description="Basic residues" evidence="1">
    <location>
        <begin position="42"/>
        <end position="52"/>
    </location>
</feature>
<dbReference type="AlphaFoldDB" id="A0A6J4NYW9"/>
<feature type="compositionally biased region" description="Basic residues" evidence="1">
    <location>
        <begin position="1"/>
        <end position="20"/>
    </location>
</feature>
<organism evidence="2">
    <name type="scientific">uncultured Nocardioides sp</name>
    <dbReference type="NCBI Taxonomy" id="198441"/>
    <lineage>
        <taxon>Bacteria</taxon>
        <taxon>Bacillati</taxon>
        <taxon>Actinomycetota</taxon>
        <taxon>Actinomycetes</taxon>
        <taxon>Propionibacteriales</taxon>
        <taxon>Nocardioidaceae</taxon>
        <taxon>Nocardioides</taxon>
        <taxon>environmental samples</taxon>
    </lineage>
</organism>
<proteinExistence type="predicted"/>